<comment type="caution">
    <text evidence="2">The sequence shown here is derived from an EMBL/GenBank/DDBJ whole genome shotgun (WGS) entry which is preliminary data.</text>
</comment>
<reference evidence="2 3" key="1">
    <citation type="journal article" date="2015" name="Genome Biol. Evol.">
        <title>Comparative Genomics of a Bacterivorous Green Alga Reveals Evolutionary Causalities and Consequences of Phago-Mixotrophic Mode of Nutrition.</title>
        <authorList>
            <person name="Burns J.A."/>
            <person name="Paasch A."/>
            <person name="Narechania A."/>
            <person name="Kim E."/>
        </authorList>
    </citation>
    <scope>NUCLEOTIDE SEQUENCE [LARGE SCALE GENOMIC DNA]</scope>
    <source>
        <strain evidence="2 3">PLY_AMNH</strain>
    </source>
</reference>
<dbReference type="EMBL" id="LGRX02033691">
    <property type="protein sequence ID" value="KAK3240268.1"/>
    <property type="molecule type" value="Genomic_DNA"/>
</dbReference>
<dbReference type="AlphaFoldDB" id="A0AAE0BPA4"/>
<evidence type="ECO:0000313" key="2">
    <source>
        <dbReference type="EMBL" id="KAK3240268.1"/>
    </source>
</evidence>
<gene>
    <name evidence="2" type="ORF">CYMTET_49881</name>
</gene>
<protein>
    <submittedName>
        <fullName evidence="2">Uncharacterized protein</fullName>
    </submittedName>
</protein>
<sequence>MGLRNFFDINSTSKKRQSDASSGSEPRKKTKIDNKRKAFRGPGMPTDNIEKAEGALTALVTTNVQKNGVVVAPLYQLESERSKPRSSNLRKSILKYMHDVTLGLDRKKGKCAVLNLY</sequence>
<organism evidence="2 3">
    <name type="scientific">Cymbomonas tetramitiformis</name>
    <dbReference type="NCBI Taxonomy" id="36881"/>
    <lineage>
        <taxon>Eukaryota</taxon>
        <taxon>Viridiplantae</taxon>
        <taxon>Chlorophyta</taxon>
        <taxon>Pyramimonadophyceae</taxon>
        <taxon>Pyramimonadales</taxon>
        <taxon>Pyramimonadaceae</taxon>
        <taxon>Cymbomonas</taxon>
    </lineage>
</organism>
<accession>A0AAE0BPA4</accession>
<name>A0AAE0BPA4_9CHLO</name>
<keyword evidence="3" id="KW-1185">Reference proteome</keyword>
<evidence type="ECO:0000256" key="1">
    <source>
        <dbReference type="SAM" id="MobiDB-lite"/>
    </source>
</evidence>
<evidence type="ECO:0000313" key="3">
    <source>
        <dbReference type="Proteomes" id="UP001190700"/>
    </source>
</evidence>
<feature type="region of interest" description="Disordered" evidence="1">
    <location>
        <begin position="1"/>
        <end position="49"/>
    </location>
</feature>
<dbReference type="Proteomes" id="UP001190700">
    <property type="component" value="Unassembled WGS sequence"/>
</dbReference>
<proteinExistence type="predicted"/>
<feature type="compositionally biased region" description="Basic and acidic residues" evidence="1">
    <location>
        <begin position="25"/>
        <end position="36"/>
    </location>
</feature>